<keyword evidence="9" id="KW-1185">Reference proteome</keyword>
<protein>
    <submittedName>
        <fullName evidence="8">RNA polymerase, sigma-24 subunit, ECF subfamily</fullName>
    </submittedName>
</protein>
<name>D6U4E9_KTERA</name>
<dbReference type="Proteomes" id="UP000004508">
    <property type="component" value="Unassembled WGS sequence"/>
</dbReference>
<evidence type="ECO:0000256" key="4">
    <source>
        <dbReference type="ARBA" id="ARBA00023125"/>
    </source>
</evidence>
<dbReference type="InParanoid" id="D6U4E9"/>
<dbReference type="GO" id="GO:0003677">
    <property type="term" value="F:DNA binding"/>
    <property type="evidence" value="ECO:0007669"/>
    <property type="project" value="UniProtKB-KW"/>
</dbReference>
<dbReference type="eggNOG" id="COG1595">
    <property type="taxonomic scope" value="Bacteria"/>
</dbReference>
<dbReference type="NCBIfam" id="TIGR02937">
    <property type="entry name" value="sigma70-ECF"/>
    <property type="match status" value="1"/>
</dbReference>
<keyword evidence="2" id="KW-0805">Transcription regulation</keyword>
<dbReference type="InterPro" id="IPR036388">
    <property type="entry name" value="WH-like_DNA-bd_sf"/>
</dbReference>
<dbReference type="GO" id="GO:0016987">
    <property type="term" value="F:sigma factor activity"/>
    <property type="evidence" value="ECO:0007669"/>
    <property type="project" value="UniProtKB-KW"/>
</dbReference>
<dbReference type="Gene3D" id="1.10.1740.10">
    <property type="match status" value="1"/>
</dbReference>
<dbReference type="SUPFAM" id="SSF88946">
    <property type="entry name" value="Sigma2 domain of RNA polymerase sigma factors"/>
    <property type="match status" value="1"/>
</dbReference>
<dbReference type="AlphaFoldDB" id="D6U4E9"/>
<evidence type="ECO:0000256" key="2">
    <source>
        <dbReference type="ARBA" id="ARBA00023015"/>
    </source>
</evidence>
<feature type="domain" description="RNA polymerase sigma-70 region 2" evidence="6">
    <location>
        <begin position="16"/>
        <end position="82"/>
    </location>
</feature>
<evidence type="ECO:0000256" key="1">
    <source>
        <dbReference type="ARBA" id="ARBA00010641"/>
    </source>
</evidence>
<dbReference type="Pfam" id="PF04545">
    <property type="entry name" value="Sigma70_r4"/>
    <property type="match status" value="1"/>
</dbReference>
<dbReference type="InterPro" id="IPR014284">
    <property type="entry name" value="RNA_pol_sigma-70_dom"/>
</dbReference>
<dbReference type="EMBL" id="ADVG01000004">
    <property type="protein sequence ID" value="EFH81379.1"/>
    <property type="molecule type" value="Genomic_DNA"/>
</dbReference>
<evidence type="ECO:0000313" key="9">
    <source>
        <dbReference type="Proteomes" id="UP000004508"/>
    </source>
</evidence>
<dbReference type="Pfam" id="PF04542">
    <property type="entry name" value="Sigma70_r2"/>
    <property type="match status" value="1"/>
</dbReference>
<dbReference type="InterPro" id="IPR039425">
    <property type="entry name" value="RNA_pol_sigma-70-like"/>
</dbReference>
<comment type="similarity">
    <text evidence="1">Belongs to the sigma-70 factor family. ECF subfamily.</text>
</comment>
<dbReference type="RefSeq" id="WP_007918707.1">
    <property type="nucleotide sequence ID" value="NZ_ADVG01000004.1"/>
</dbReference>
<evidence type="ECO:0000256" key="3">
    <source>
        <dbReference type="ARBA" id="ARBA00023082"/>
    </source>
</evidence>
<dbReference type="GO" id="GO:0006352">
    <property type="term" value="P:DNA-templated transcription initiation"/>
    <property type="evidence" value="ECO:0007669"/>
    <property type="project" value="InterPro"/>
</dbReference>
<evidence type="ECO:0000256" key="5">
    <source>
        <dbReference type="ARBA" id="ARBA00023163"/>
    </source>
</evidence>
<accession>D6U4E9</accession>
<keyword evidence="5" id="KW-0804">Transcription</keyword>
<keyword evidence="4" id="KW-0238">DNA-binding</keyword>
<evidence type="ECO:0000259" key="6">
    <source>
        <dbReference type="Pfam" id="PF04542"/>
    </source>
</evidence>
<proteinExistence type="inferred from homology"/>
<dbReference type="SUPFAM" id="SSF88659">
    <property type="entry name" value="Sigma3 and sigma4 domains of RNA polymerase sigma factors"/>
    <property type="match status" value="1"/>
</dbReference>
<dbReference type="InterPro" id="IPR007630">
    <property type="entry name" value="RNA_pol_sigma70_r4"/>
</dbReference>
<keyword evidence="3" id="KW-0731">Sigma factor</keyword>
<evidence type="ECO:0000313" key="8">
    <source>
        <dbReference type="EMBL" id="EFH81379.1"/>
    </source>
</evidence>
<dbReference type="InterPro" id="IPR013324">
    <property type="entry name" value="RNA_pol_sigma_r3/r4-like"/>
</dbReference>
<dbReference type="STRING" id="485913.Krac_2094"/>
<dbReference type="PANTHER" id="PTHR43133:SF58">
    <property type="entry name" value="ECF RNA POLYMERASE SIGMA FACTOR SIGD"/>
    <property type="match status" value="1"/>
</dbReference>
<gene>
    <name evidence="8" type="ORF">Krac_2094</name>
</gene>
<comment type="caution">
    <text evidence="8">The sequence shown here is derived from an EMBL/GenBank/DDBJ whole genome shotgun (WGS) entry which is preliminary data.</text>
</comment>
<dbReference type="InterPro" id="IPR007627">
    <property type="entry name" value="RNA_pol_sigma70_r2"/>
</dbReference>
<dbReference type="PANTHER" id="PTHR43133">
    <property type="entry name" value="RNA POLYMERASE ECF-TYPE SIGMA FACTO"/>
    <property type="match status" value="1"/>
</dbReference>
<feature type="domain" description="RNA polymerase sigma-70 region 4" evidence="7">
    <location>
        <begin position="121"/>
        <end position="168"/>
    </location>
</feature>
<organism evidence="8 9">
    <name type="scientific">Ktedonobacter racemifer DSM 44963</name>
    <dbReference type="NCBI Taxonomy" id="485913"/>
    <lineage>
        <taxon>Bacteria</taxon>
        <taxon>Bacillati</taxon>
        <taxon>Chloroflexota</taxon>
        <taxon>Ktedonobacteria</taxon>
        <taxon>Ktedonobacterales</taxon>
        <taxon>Ktedonobacteraceae</taxon>
        <taxon>Ktedonobacter</taxon>
    </lineage>
</organism>
<evidence type="ECO:0000259" key="7">
    <source>
        <dbReference type="Pfam" id="PF04545"/>
    </source>
</evidence>
<dbReference type="Gene3D" id="1.10.10.10">
    <property type="entry name" value="Winged helix-like DNA-binding domain superfamily/Winged helix DNA-binding domain"/>
    <property type="match status" value="1"/>
</dbReference>
<dbReference type="InterPro" id="IPR013325">
    <property type="entry name" value="RNA_pol_sigma_r2"/>
</dbReference>
<reference evidence="8 9" key="1">
    <citation type="journal article" date="2011" name="Stand. Genomic Sci.">
        <title>Non-contiguous finished genome sequence and contextual data of the filamentous soil bacterium Ktedonobacter racemifer type strain (SOSP1-21).</title>
        <authorList>
            <person name="Chang Y.J."/>
            <person name="Land M."/>
            <person name="Hauser L."/>
            <person name="Chertkov O."/>
            <person name="Del Rio T.G."/>
            <person name="Nolan M."/>
            <person name="Copeland A."/>
            <person name="Tice H."/>
            <person name="Cheng J.F."/>
            <person name="Lucas S."/>
            <person name="Han C."/>
            <person name="Goodwin L."/>
            <person name="Pitluck S."/>
            <person name="Ivanova N."/>
            <person name="Ovchinikova G."/>
            <person name="Pati A."/>
            <person name="Chen A."/>
            <person name="Palaniappan K."/>
            <person name="Mavromatis K."/>
            <person name="Liolios K."/>
            <person name="Brettin T."/>
            <person name="Fiebig A."/>
            <person name="Rohde M."/>
            <person name="Abt B."/>
            <person name="Goker M."/>
            <person name="Detter J.C."/>
            <person name="Woyke T."/>
            <person name="Bristow J."/>
            <person name="Eisen J.A."/>
            <person name="Markowitz V."/>
            <person name="Hugenholtz P."/>
            <person name="Kyrpides N.C."/>
            <person name="Klenk H.P."/>
            <person name="Lapidus A."/>
        </authorList>
    </citation>
    <scope>NUCLEOTIDE SEQUENCE [LARGE SCALE GENOMIC DNA]</scope>
    <source>
        <strain evidence="9">DSM 44963</strain>
    </source>
</reference>
<sequence length="181" mass="20999">MWEQRMIFEESPIADLYERFAPTVLKYIRRNVVTREQAEDVLLDVFVAALEKQDFARLGEQQQLAWLRRVAHNKFIDTQRRALRHPLLPLEMVEGMLTDDELAPEQVVLRQEAHELLKIRLAALPVAQREVLRLRFAGGLRCAEIGQRINKSEGAVRIILSRTLNLLRSIYTKNSEEAGNE</sequence>